<sequence>MKELLKQLKELLKQFKNTLLESTTNLIPILVIIAGFQLLVFQTIPENILSISVGFLIVILGVTFFLMGLEIGIFPLGNQLSSEFLERNSLFWFSLFGFALGFGASIAEPAIIAVASQAGSITQGSLDPLTLRLIIATSVGAITAFGIIRTLLGWPIAKIIILGYAIVLMITYFTPPAIIGLAYDSGGVATNVATVPLIVALGIGITSALQGRSVLKDGFGFVALAAITPMISIQLYGIFALGDDFGSLPLEPLGETLQDEAHYDPSFTLFGIFIDIFKTFFNLLPIIATILFFQYLIIKKPLANLAGVVFGFIFLVIGLYAFIVGIKLGLFPIGESIASHLVQMDNVFFIYLFAFLIGFGTTMAEPALIAVIKQADKMSSTRLNVMLIRLLVALGVGIGILIGAYKIVHGYNIWLLLTLFYSLVILLALFAPQEIVAFAFDLGGVTTSEITVPIVTAFGIFLATHIEGRDALMDGFGLIAFASIFPMITVMGYSLLALKIKKPKGS</sequence>
<keyword evidence="1" id="KW-1133">Transmembrane helix</keyword>
<feature type="transmembrane region" description="Helical" evidence="1">
    <location>
        <begin position="475"/>
        <end position="498"/>
    </location>
</feature>
<dbReference type="AlphaFoldDB" id="Q7MSX7"/>
<evidence type="ECO:0008006" key="4">
    <source>
        <dbReference type="Google" id="ProtNLM"/>
    </source>
</evidence>
<name>Q7MSX7_WOLSU</name>
<dbReference type="Proteomes" id="UP000000422">
    <property type="component" value="Chromosome"/>
</dbReference>
<feature type="transmembrane region" description="Helical" evidence="1">
    <location>
        <begin position="159"/>
        <end position="183"/>
    </location>
</feature>
<feature type="transmembrane region" description="Helical" evidence="1">
    <location>
        <begin position="221"/>
        <end position="242"/>
    </location>
</feature>
<accession>Q7MSX7</accession>
<feature type="transmembrane region" description="Helical" evidence="1">
    <location>
        <begin position="438"/>
        <end position="463"/>
    </location>
</feature>
<feature type="transmembrane region" description="Helical" evidence="1">
    <location>
        <begin position="305"/>
        <end position="328"/>
    </location>
</feature>
<feature type="transmembrane region" description="Helical" evidence="1">
    <location>
        <begin position="189"/>
        <end position="209"/>
    </location>
</feature>
<gene>
    <name evidence="2" type="ordered locus">WS0013</name>
</gene>
<dbReference type="Pfam" id="PF07556">
    <property type="entry name" value="DUF1538"/>
    <property type="match status" value="2"/>
</dbReference>
<feature type="transmembrane region" description="Helical" evidence="1">
    <location>
        <begin position="133"/>
        <end position="152"/>
    </location>
</feature>
<feature type="transmembrane region" description="Helical" evidence="1">
    <location>
        <begin position="90"/>
        <end position="113"/>
    </location>
</feature>
<evidence type="ECO:0000313" key="2">
    <source>
        <dbReference type="EMBL" id="CAE09187.1"/>
    </source>
</evidence>
<feature type="transmembrane region" description="Helical" evidence="1">
    <location>
        <begin position="383"/>
        <end position="405"/>
    </location>
</feature>
<feature type="transmembrane region" description="Helical" evidence="1">
    <location>
        <begin position="48"/>
        <end position="69"/>
    </location>
</feature>
<dbReference type="KEGG" id="wsu:WS0013"/>
<protein>
    <recommendedName>
        <fullName evidence="4">DUF1538 domain-containing protein</fullName>
    </recommendedName>
</protein>
<dbReference type="InterPro" id="IPR011435">
    <property type="entry name" value="UmpAB"/>
</dbReference>
<evidence type="ECO:0000256" key="1">
    <source>
        <dbReference type="SAM" id="Phobius"/>
    </source>
</evidence>
<dbReference type="eggNOG" id="ENOG502Z8W3">
    <property type="taxonomic scope" value="Bacteria"/>
</dbReference>
<keyword evidence="1" id="KW-0472">Membrane</keyword>
<proteinExistence type="predicted"/>
<organism evidence="3">
    <name type="scientific">Wolinella succinogenes (strain ATCC 29543 / DSM 1740 / CCUG 13145 / JCM 31913 / LMG 7466 / NCTC 11488 / FDC 602W)</name>
    <name type="common">Vibrio succinogenes</name>
    <dbReference type="NCBI Taxonomy" id="273121"/>
    <lineage>
        <taxon>Bacteria</taxon>
        <taxon>Pseudomonadati</taxon>
        <taxon>Campylobacterota</taxon>
        <taxon>Epsilonproteobacteria</taxon>
        <taxon>Campylobacterales</taxon>
        <taxon>Helicobacteraceae</taxon>
        <taxon>Wolinella</taxon>
    </lineage>
</organism>
<feature type="transmembrane region" description="Helical" evidence="1">
    <location>
        <begin position="267"/>
        <end position="293"/>
    </location>
</feature>
<dbReference type="HOGENOM" id="CLU_026769_2_1_7"/>
<feature type="transmembrane region" description="Helical" evidence="1">
    <location>
        <begin position="20"/>
        <end position="42"/>
    </location>
</feature>
<reference evidence="2 3" key="1">
    <citation type="journal article" date="2003" name="Proc. Natl. Acad. Sci. U.S.A.">
        <title>Complete genome sequence and analysis of Wolinella succinogenes.</title>
        <authorList>
            <person name="Baar C."/>
            <person name="Eppinger M."/>
            <person name="Raddatz G."/>
            <person name="Simon JM."/>
            <person name="Lanz C."/>
            <person name="Klimmek O."/>
            <person name="Nandakumar R."/>
            <person name="Gross R."/>
            <person name="Rosinus A."/>
            <person name="Keller H."/>
            <person name="Jagtap P."/>
            <person name="Linke B."/>
            <person name="Meyer F."/>
            <person name="Lederer H."/>
            <person name="Schuster S.C."/>
        </authorList>
    </citation>
    <scope>NUCLEOTIDE SEQUENCE [LARGE SCALE GENOMIC DNA]</scope>
    <source>
        <strain evidence="3">ATCC 29543 / DSM 1740 / CCUG 13145 / JCM 31913 / LMG 7466 / NCTC 11488 / FDC 602W</strain>
    </source>
</reference>
<keyword evidence="3" id="KW-1185">Reference proteome</keyword>
<evidence type="ECO:0000313" key="3">
    <source>
        <dbReference type="Proteomes" id="UP000000422"/>
    </source>
</evidence>
<dbReference type="EMBL" id="BX571657">
    <property type="protein sequence ID" value="CAE09187.1"/>
    <property type="molecule type" value="Genomic_DNA"/>
</dbReference>
<feature type="transmembrane region" description="Helical" evidence="1">
    <location>
        <begin position="348"/>
        <end position="371"/>
    </location>
</feature>
<feature type="transmembrane region" description="Helical" evidence="1">
    <location>
        <begin position="411"/>
        <end position="431"/>
    </location>
</feature>
<dbReference type="STRING" id="273121.WS0013"/>
<keyword evidence="1" id="KW-0812">Transmembrane</keyword>